<feature type="domain" description="UBC core" evidence="3">
    <location>
        <begin position="906"/>
        <end position="1059"/>
    </location>
</feature>
<dbReference type="Pfam" id="PF00179">
    <property type="entry name" value="UQ_con"/>
    <property type="match status" value="1"/>
</dbReference>
<feature type="region of interest" description="Disordered" evidence="2">
    <location>
        <begin position="669"/>
        <end position="688"/>
    </location>
</feature>
<evidence type="ECO:0000259" key="3">
    <source>
        <dbReference type="PROSITE" id="PS50127"/>
    </source>
</evidence>
<dbReference type="Proteomes" id="UP000045706">
    <property type="component" value="Unassembled WGS sequence"/>
</dbReference>
<evidence type="ECO:0000256" key="2">
    <source>
        <dbReference type="SAM" id="MobiDB-lite"/>
    </source>
</evidence>
<dbReference type="InterPro" id="IPR016135">
    <property type="entry name" value="UBQ-conjugating_enzyme/RWD"/>
</dbReference>
<dbReference type="AlphaFoldDB" id="A0A0G4L8N1"/>
<reference evidence="5" key="1">
    <citation type="submission" date="2015-05" db="EMBL/GenBank/DDBJ databases">
        <authorList>
            <person name="Fogelqvist Johan"/>
        </authorList>
    </citation>
    <scope>NUCLEOTIDE SEQUENCE [LARGE SCALE GENOMIC DNA]</scope>
</reference>
<feature type="compositionally biased region" description="Polar residues" evidence="2">
    <location>
        <begin position="103"/>
        <end position="115"/>
    </location>
</feature>
<dbReference type="PANTHER" id="PTHR24067">
    <property type="entry name" value="UBIQUITIN-CONJUGATING ENZYME E2"/>
    <property type="match status" value="1"/>
</dbReference>
<feature type="compositionally biased region" description="Polar residues" evidence="2">
    <location>
        <begin position="669"/>
        <end position="680"/>
    </location>
</feature>
<feature type="compositionally biased region" description="Basic and acidic residues" evidence="2">
    <location>
        <begin position="426"/>
        <end position="437"/>
    </location>
</feature>
<dbReference type="SUPFAM" id="SSF54495">
    <property type="entry name" value="UBC-like"/>
    <property type="match status" value="1"/>
</dbReference>
<evidence type="ECO:0000256" key="1">
    <source>
        <dbReference type="ARBA" id="ARBA00022786"/>
    </source>
</evidence>
<feature type="region of interest" description="Disordered" evidence="2">
    <location>
        <begin position="507"/>
        <end position="531"/>
    </location>
</feature>
<evidence type="ECO:0000313" key="4">
    <source>
        <dbReference type="EMBL" id="CRK18382.1"/>
    </source>
</evidence>
<feature type="region of interest" description="Disordered" evidence="2">
    <location>
        <begin position="36"/>
        <end position="473"/>
    </location>
</feature>
<feature type="compositionally biased region" description="Polar residues" evidence="2">
    <location>
        <begin position="55"/>
        <end position="66"/>
    </location>
</feature>
<gene>
    <name evidence="4" type="ORF">BN1723_002519</name>
</gene>
<feature type="compositionally biased region" description="Polar residues" evidence="2">
    <location>
        <begin position="444"/>
        <end position="462"/>
    </location>
</feature>
<organism evidence="4 5">
    <name type="scientific">Verticillium longisporum</name>
    <name type="common">Verticillium dahliae var. longisporum</name>
    <dbReference type="NCBI Taxonomy" id="100787"/>
    <lineage>
        <taxon>Eukaryota</taxon>
        <taxon>Fungi</taxon>
        <taxon>Dikarya</taxon>
        <taxon>Ascomycota</taxon>
        <taxon>Pezizomycotina</taxon>
        <taxon>Sordariomycetes</taxon>
        <taxon>Hypocreomycetidae</taxon>
        <taxon>Glomerellales</taxon>
        <taxon>Plectosphaerellaceae</taxon>
        <taxon>Verticillium</taxon>
    </lineage>
</organism>
<dbReference type="EMBL" id="CVQI01008890">
    <property type="protein sequence ID" value="CRK18382.1"/>
    <property type="molecule type" value="Genomic_DNA"/>
</dbReference>
<evidence type="ECO:0000313" key="5">
    <source>
        <dbReference type="Proteomes" id="UP000045706"/>
    </source>
</evidence>
<feature type="compositionally biased region" description="Low complexity" evidence="2">
    <location>
        <begin position="79"/>
        <end position="100"/>
    </location>
</feature>
<feature type="non-terminal residue" evidence="4">
    <location>
        <position position="1"/>
    </location>
</feature>
<dbReference type="SMART" id="SM00212">
    <property type="entry name" value="UBCc"/>
    <property type="match status" value="1"/>
</dbReference>
<dbReference type="InterPro" id="IPR000608">
    <property type="entry name" value="UBC"/>
</dbReference>
<feature type="compositionally biased region" description="Basic and acidic residues" evidence="2">
    <location>
        <begin position="590"/>
        <end position="599"/>
    </location>
</feature>
<name>A0A0G4L8N1_VERLO</name>
<dbReference type="PROSITE" id="PS50127">
    <property type="entry name" value="UBC_2"/>
    <property type="match status" value="1"/>
</dbReference>
<feature type="compositionally biased region" description="Basic residues" evidence="2">
    <location>
        <begin position="382"/>
        <end position="395"/>
    </location>
</feature>
<accession>A0A0G4L8N1</accession>
<keyword evidence="1" id="KW-0833">Ubl conjugation pathway</keyword>
<dbReference type="InterPro" id="IPR050113">
    <property type="entry name" value="Ub_conjugating_enzyme"/>
</dbReference>
<proteinExistence type="predicted"/>
<feature type="compositionally biased region" description="Polar residues" evidence="2">
    <location>
        <begin position="350"/>
        <end position="365"/>
    </location>
</feature>
<dbReference type="Gene3D" id="3.10.110.10">
    <property type="entry name" value="Ubiquitin Conjugating Enzyme"/>
    <property type="match status" value="1"/>
</dbReference>
<sequence>RSTSKVPKSGWIMMATAFGPERAIDATATTLNSFDFDQPASQRLPSMLPMEDLTHTQSALDGDQTSPRNMPPPNPPFIFPARPGSSSAPSSYSRASGRRPQSAIESPSRSTFNENSPPSADRPRRSPALPDFSFNPGASMAADNNVSLLSPPMSPLSPRQIPSPSKPGGHGHRRGGSEFVGGNIRSGGSIAVMSTSPTKSESGFASPAFQPPQLGEPPAGGRRRGHAHRRSAAISSHDLTLILQPPKPANALRGSSAPNSPADFGRRPGESPEMSPVQLPVPATPMTEPSPRRRNSIPTLTHVPDPATNIPSQPSPTKTPKRWSFFGLDPFAGAHSPTRLVPVSPREQENVPTTADASFNSSDQAPNVAPETDGPAPTGSKKPSKKSKKKKKKVKAWAGSILKPKSKPRDKKGETGCLPDQLSTHSEPELEYRRDESAVETFASPVTPTVTITDSSSPNQTAHPWKPRSVSTPEDDAAFSMIDLDAALGPFNTPIVHSAEWDAAQKAAGSAKRQLHSAQGMKGFSGPGMHYHRRAESAPEMVPFEASRFGINRFGSSSTMADVFEEDEEEDDDDDSEDGKTTSSLPTSKDSLKDNRSDAAETCSDDETPPAIMIQKNPMMDALAVQDEEFGRTRHAASMKSERSMNSLHEQVIVEEPRNVDFRSAAVLQETSDSTGSATPSPRHALGHTDLAPVEVSPLHLATPSNIPISPYSMSHGSSFPSPRSPMSYDAQRISTAPSSVNEENTFQSLLLGEPGPELRCSVDIPPSLTSSTSTMTRDSTFVPMPQPRAPMPFRPDQRPVSVSSAAFGRRRSSLASLSRLISSSHGERSKLSEEVPVESEAAKKQKVSRAKRLSRMVQFWKAKDESETRATLPASPPRLPPTPFPMSWKIQDLPEKGSSAATHRNATRRLLKELDVWRREQVDERGVERLGPVGDEDLLHWEAVINGRGIGGGYDDGRWLLSIQVPTTYPLRPPTIRFVTPIVHANVALDSGEICLDLLKDAWTPAYSVLESVRAVRTLLGYPGVDSPLNVDVAALLRAGDTVGAKGLVEYWIGEEGGRYNGT</sequence>
<protein>
    <recommendedName>
        <fullName evidence="3">UBC core domain-containing protein</fullName>
    </recommendedName>
</protein>
<feature type="compositionally biased region" description="Acidic residues" evidence="2">
    <location>
        <begin position="565"/>
        <end position="577"/>
    </location>
</feature>
<feature type="region of interest" description="Disordered" evidence="2">
    <location>
        <begin position="565"/>
        <end position="614"/>
    </location>
</feature>
<feature type="compositionally biased region" description="Polar residues" evidence="2">
    <location>
        <begin position="309"/>
        <end position="318"/>
    </location>
</feature>
<feature type="compositionally biased region" description="Polar residues" evidence="2">
    <location>
        <begin position="192"/>
        <end position="203"/>
    </location>
</feature>
<feature type="compositionally biased region" description="Basic residues" evidence="2">
    <location>
        <begin position="221"/>
        <end position="231"/>
    </location>
</feature>
<feature type="region of interest" description="Disordered" evidence="2">
    <location>
        <begin position="819"/>
        <end position="847"/>
    </location>
</feature>
<feature type="compositionally biased region" description="Pro residues" evidence="2">
    <location>
        <begin position="69"/>
        <end position="78"/>
    </location>
</feature>
<dbReference type="CDD" id="cd23812">
    <property type="entry name" value="UBCc_ScPEX4-like"/>
    <property type="match status" value="1"/>
</dbReference>